<evidence type="ECO:0000259" key="11">
    <source>
        <dbReference type="Pfam" id="PF00850"/>
    </source>
</evidence>
<dbReference type="EC" id="3.5.1.98" evidence="3"/>
<dbReference type="RefSeq" id="XP_005792033.1">
    <property type="nucleotide sequence ID" value="XM_005791976.1"/>
</dbReference>
<feature type="region of interest" description="Disordered" evidence="10">
    <location>
        <begin position="89"/>
        <end position="112"/>
    </location>
</feature>
<dbReference type="EnsemblProtists" id="EOD39604">
    <property type="protein sequence ID" value="EOD39604"/>
    <property type="gene ID" value="EMIHUDRAFT_200147"/>
</dbReference>
<evidence type="ECO:0000256" key="5">
    <source>
        <dbReference type="ARBA" id="ARBA00022801"/>
    </source>
</evidence>
<dbReference type="PRINTS" id="PR01270">
    <property type="entry name" value="HDASUPER"/>
</dbReference>
<reference evidence="13" key="1">
    <citation type="journal article" date="2013" name="Nature">
        <title>Pan genome of the phytoplankton Emiliania underpins its global distribution.</title>
        <authorList>
            <person name="Read B.A."/>
            <person name="Kegel J."/>
            <person name="Klute M.J."/>
            <person name="Kuo A."/>
            <person name="Lefebvre S.C."/>
            <person name="Maumus F."/>
            <person name="Mayer C."/>
            <person name="Miller J."/>
            <person name="Monier A."/>
            <person name="Salamov A."/>
            <person name="Young J."/>
            <person name="Aguilar M."/>
            <person name="Claverie J.M."/>
            <person name="Frickenhaus S."/>
            <person name="Gonzalez K."/>
            <person name="Herman E.K."/>
            <person name="Lin Y.C."/>
            <person name="Napier J."/>
            <person name="Ogata H."/>
            <person name="Sarno A.F."/>
            <person name="Shmutz J."/>
            <person name="Schroeder D."/>
            <person name="de Vargas C."/>
            <person name="Verret F."/>
            <person name="von Dassow P."/>
            <person name="Valentin K."/>
            <person name="Van de Peer Y."/>
            <person name="Wheeler G."/>
            <person name="Dacks J.B."/>
            <person name="Delwiche C.F."/>
            <person name="Dyhrman S.T."/>
            <person name="Glockner G."/>
            <person name="John U."/>
            <person name="Richards T."/>
            <person name="Worden A.Z."/>
            <person name="Zhang X."/>
            <person name="Grigoriev I.V."/>
            <person name="Allen A.E."/>
            <person name="Bidle K."/>
            <person name="Borodovsky M."/>
            <person name="Bowler C."/>
            <person name="Brownlee C."/>
            <person name="Cock J.M."/>
            <person name="Elias M."/>
            <person name="Gladyshev V.N."/>
            <person name="Groth M."/>
            <person name="Guda C."/>
            <person name="Hadaegh A."/>
            <person name="Iglesias-Rodriguez M.D."/>
            <person name="Jenkins J."/>
            <person name="Jones B.M."/>
            <person name="Lawson T."/>
            <person name="Leese F."/>
            <person name="Lindquist E."/>
            <person name="Lobanov A."/>
            <person name="Lomsadze A."/>
            <person name="Malik S.B."/>
            <person name="Marsh M.E."/>
            <person name="Mackinder L."/>
            <person name="Mock T."/>
            <person name="Mueller-Roeber B."/>
            <person name="Pagarete A."/>
            <person name="Parker M."/>
            <person name="Probert I."/>
            <person name="Quesneville H."/>
            <person name="Raines C."/>
            <person name="Rensing S.A."/>
            <person name="Riano-Pachon D.M."/>
            <person name="Richier S."/>
            <person name="Rokitta S."/>
            <person name="Shiraiwa Y."/>
            <person name="Soanes D.M."/>
            <person name="van der Giezen M."/>
            <person name="Wahlund T.M."/>
            <person name="Williams B."/>
            <person name="Wilson W."/>
            <person name="Wolfe G."/>
            <person name="Wurch L.L."/>
        </authorList>
    </citation>
    <scope>NUCLEOTIDE SEQUENCE</scope>
</reference>
<evidence type="ECO:0000256" key="4">
    <source>
        <dbReference type="ARBA" id="ARBA00022491"/>
    </source>
</evidence>
<keyword evidence="6" id="KW-0156">Chromatin regulator</keyword>
<dbReference type="InterPro" id="IPR037138">
    <property type="entry name" value="His_deacetylse_dom_sf"/>
</dbReference>
<keyword evidence="4" id="KW-0678">Repressor</keyword>
<dbReference type="CDD" id="cd09992">
    <property type="entry name" value="HDAC_classII"/>
    <property type="match status" value="1"/>
</dbReference>
<sequence length="368" mass="39038">MSYFASPVHTPPPNWRGQAEHPDRVTTAMSALQAAGITTRCDLLQCGREASDEELQRVHLRKHLDQSAARVAAAAVIDATKHVLGDHGPRRSFVLARPPGHHASRTGVPDEGGEGDFAEGGCYYNSVAVAAAAAQQDGVDRIAIVDFDVHHGNGTQEIFESDPSVLVISLHADLRYPGTGAIEEVGEGAGAGFNVNIMWEGSADWPPHYADYAVAVKLVVLPILQAFRPGLLLISAGFDAAEGEGFHAKLAPESFGAMTESMLTALPDVPTVAALEGGYVPPMVARCCVAVMGALLGDKVDEPEETKISKLSESKGCKATLLKVAEAHEAHWGESANLTVAKVKAFFEGQRERQKGLPNVRGSKRGRA</sequence>
<evidence type="ECO:0000256" key="3">
    <source>
        <dbReference type="ARBA" id="ARBA00012111"/>
    </source>
</evidence>
<reference evidence="12" key="2">
    <citation type="submission" date="2024-10" db="UniProtKB">
        <authorList>
            <consortium name="EnsemblProtists"/>
        </authorList>
    </citation>
    <scope>IDENTIFICATION</scope>
</reference>
<dbReference type="Pfam" id="PF00850">
    <property type="entry name" value="Hist_deacetyl"/>
    <property type="match status" value="1"/>
</dbReference>
<organism evidence="12 13">
    <name type="scientific">Emiliania huxleyi (strain CCMP1516)</name>
    <dbReference type="NCBI Taxonomy" id="280463"/>
    <lineage>
        <taxon>Eukaryota</taxon>
        <taxon>Haptista</taxon>
        <taxon>Haptophyta</taxon>
        <taxon>Prymnesiophyceae</taxon>
        <taxon>Isochrysidales</taxon>
        <taxon>Noelaerhabdaceae</taxon>
        <taxon>Emiliania</taxon>
    </lineage>
</organism>
<evidence type="ECO:0000256" key="9">
    <source>
        <dbReference type="ARBA" id="ARBA00023242"/>
    </source>
</evidence>
<dbReference type="InterPro" id="IPR000286">
    <property type="entry name" value="HDACs"/>
</dbReference>
<dbReference type="STRING" id="2903.R1G1C0"/>
<keyword evidence="13" id="KW-1185">Reference proteome</keyword>
<dbReference type="KEGG" id="ehx:EMIHUDRAFT_200147"/>
<keyword evidence="5" id="KW-0378">Hydrolase</keyword>
<dbReference type="PANTHER" id="PTHR10625:SF5">
    <property type="entry name" value="HISTONE DEACETYLASE"/>
    <property type="match status" value="1"/>
</dbReference>
<evidence type="ECO:0000256" key="1">
    <source>
        <dbReference type="ARBA" id="ARBA00004123"/>
    </source>
</evidence>
<comment type="similarity">
    <text evidence="2">Belongs to the histone deacetylase family. HD type 2 subfamily.</text>
</comment>
<dbReference type="Proteomes" id="UP000013827">
    <property type="component" value="Unassembled WGS sequence"/>
</dbReference>
<dbReference type="Gene3D" id="3.40.800.20">
    <property type="entry name" value="Histone deacetylase domain"/>
    <property type="match status" value="1"/>
</dbReference>
<dbReference type="GO" id="GO:0005737">
    <property type="term" value="C:cytoplasm"/>
    <property type="evidence" value="ECO:0007669"/>
    <property type="project" value="TreeGrafter"/>
</dbReference>
<comment type="subcellular location">
    <subcellularLocation>
        <location evidence="1">Nucleus</location>
    </subcellularLocation>
</comment>
<dbReference type="PANTHER" id="PTHR10625">
    <property type="entry name" value="HISTONE DEACETYLASE HDAC1-RELATED"/>
    <property type="match status" value="1"/>
</dbReference>
<evidence type="ECO:0000256" key="6">
    <source>
        <dbReference type="ARBA" id="ARBA00022853"/>
    </source>
</evidence>
<dbReference type="AlphaFoldDB" id="A0A0D3KV19"/>
<keyword evidence="7" id="KW-0805">Transcription regulation</keyword>
<dbReference type="SUPFAM" id="SSF52768">
    <property type="entry name" value="Arginase/deacetylase"/>
    <property type="match status" value="1"/>
</dbReference>
<dbReference type="InterPro" id="IPR023801">
    <property type="entry name" value="His_deacetylse_dom"/>
</dbReference>
<dbReference type="InterPro" id="IPR023696">
    <property type="entry name" value="Ureohydrolase_dom_sf"/>
</dbReference>
<accession>A0A0D3KV19</accession>
<dbReference type="GO" id="GO:0040029">
    <property type="term" value="P:epigenetic regulation of gene expression"/>
    <property type="evidence" value="ECO:0007669"/>
    <property type="project" value="TreeGrafter"/>
</dbReference>
<keyword evidence="9" id="KW-0539">Nucleus</keyword>
<evidence type="ECO:0000256" key="8">
    <source>
        <dbReference type="ARBA" id="ARBA00023163"/>
    </source>
</evidence>
<feature type="region of interest" description="Disordered" evidence="10">
    <location>
        <begin position="1"/>
        <end position="20"/>
    </location>
</feature>
<dbReference type="eggNOG" id="KOG1343">
    <property type="taxonomic scope" value="Eukaryota"/>
</dbReference>
<dbReference type="HOGENOM" id="CLU_007727_8_0_1"/>
<dbReference type="GO" id="GO:0000118">
    <property type="term" value="C:histone deacetylase complex"/>
    <property type="evidence" value="ECO:0007669"/>
    <property type="project" value="TreeGrafter"/>
</dbReference>
<dbReference type="GO" id="GO:0141221">
    <property type="term" value="F:histone deacetylase activity, hydrolytic mechanism"/>
    <property type="evidence" value="ECO:0007669"/>
    <property type="project" value="UniProtKB-EC"/>
</dbReference>
<evidence type="ECO:0000313" key="12">
    <source>
        <dbReference type="EnsemblProtists" id="EOD39604"/>
    </source>
</evidence>
<protein>
    <recommendedName>
        <fullName evidence="3">histone deacetylase</fullName>
        <ecNumber evidence="3">3.5.1.98</ecNumber>
    </recommendedName>
</protein>
<proteinExistence type="inferred from homology"/>
<evidence type="ECO:0000256" key="7">
    <source>
        <dbReference type="ARBA" id="ARBA00023015"/>
    </source>
</evidence>
<keyword evidence="8" id="KW-0804">Transcription</keyword>
<name>A0A0D3KV19_EMIH1</name>
<evidence type="ECO:0000313" key="13">
    <source>
        <dbReference type="Proteomes" id="UP000013827"/>
    </source>
</evidence>
<dbReference type="PaxDb" id="2903-EOD39604"/>
<evidence type="ECO:0000256" key="10">
    <source>
        <dbReference type="SAM" id="MobiDB-lite"/>
    </source>
</evidence>
<feature type="domain" description="Histone deacetylase" evidence="11">
    <location>
        <begin position="68"/>
        <end position="294"/>
    </location>
</feature>
<dbReference type="GeneID" id="17284875"/>
<evidence type="ECO:0000256" key="2">
    <source>
        <dbReference type="ARBA" id="ARBA00007738"/>
    </source>
</evidence>